<organism evidence="4 5">
    <name type="scientific">Bacillus mycoides</name>
    <dbReference type="NCBI Taxonomy" id="1405"/>
    <lineage>
        <taxon>Bacteria</taxon>
        <taxon>Bacillati</taxon>
        <taxon>Bacillota</taxon>
        <taxon>Bacilli</taxon>
        <taxon>Bacillales</taxon>
        <taxon>Bacillaceae</taxon>
        <taxon>Bacillus</taxon>
        <taxon>Bacillus cereus group</taxon>
    </lineage>
</organism>
<dbReference type="GO" id="GO:0006355">
    <property type="term" value="P:regulation of DNA-templated transcription"/>
    <property type="evidence" value="ECO:0007669"/>
    <property type="project" value="InterPro"/>
</dbReference>
<keyword evidence="4" id="KW-0614">Plasmid</keyword>
<dbReference type="EMBL" id="CP020747">
    <property type="protein sequence ID" value="ARJ25855.1"/>
    <property type="molecule type" value="Genomic_DNA"/>
</dbReference>
<dbReference type="InterPro" id="IPR000551">
    <property type="entry name" value="MerR-type_HTH_dom"/>
</dbReference>
<dbReference type="Pfam" id="PF13152">
    <property type="entry name" value="DUF3967"/>
    <property type="match status" value="1"/>
</dbReference>
<reference evidence="4 5" key="1">
    <citation type="submission" date="2017-04" db="EMBL/GenBank/DDBJ databases">
        <title>The Characteristic of a Fine Plant Growth-Promoting Rhizobacteria Bacillus mycoides Gnyt1 and its Whole Genome Sequencing Analysis.</title>
        <authorList>
            <person name="Li J.H."/>
            <person name="Yao T."/>
        </authorList>
    </citation>
    <scope>NUCLEOTIDE SEQUENCE [LARGE SCALE GENOMIC DNA]</scope>
    <source>
        <strain evidence="4 5">Gnyt1</strain>
        <plasmid evidence="5">Plasmid unnamed4</plasmid>
    </source>
</reference>
<evidence type="ECO:0000313" key="4">
    <source>
        <dbReference type="EMBL" id="ARJ25855.1"/>
    </source>
</evidence>
<evidence type="ECO:0000313" key="5">
    <source>
        <dbReference type="Proteomes" id="UP000192932"/>
    </source>
</evidence>
<dbReference type="Gene3D" id="1.10.1660.10">
    <property type="match status" value="1"/>
</dbReference>
<dbReference type="InterPro" id="IPR009061">
    <property type="entry name" value="DNA-bd_dom_put_sf"/>
</dbReference>
<keyword evidence="1" id="KW-0175">Coiled coil</keyword>
<protein>
    <submittedName>
        <fullName evidence="4">DNA-binding protein</fullName>
    </submittedName>
</protein>
<evidence type="ECO:0000259" key="3">
    <source>
        <dbReference type="Pfam" id="PF13411"/>
    </source>
</evidence>
<sequence>MNGDDSYKKTYSLADIARILGKPRTTLQAWRDQFKPYLPTVPGTKGRTLRYEQEALEIFKIIANMKDSQEPPEVIGNMLKQNVDYIVVEEVEENDNELTKPIIQIMYEGMKEISVHLQEQKASNIKLLQRVDNLEQTNQLLLNKIEDQQEIINKQVSKRDQQLLELIRGVQETKDLIASSQQEKSWFTKLFKK</sequence>
<dbReference type="SUPFAM" id="SSF46955">
    <property type="entry name" value="Putative DNA-binding domain"/>
    <property type="match status" value="1"/>
</dbReference>
<dbReference type="GO" id="GO:0003677">
    <property type="term" value="F:DNA binding"/>
    <property type="evidence" value="ECO:0007669"/>
    <property type="project" value="UniProtKB-KW"/>
</dbReference>
<geneLocation type="plasmid" evidence="4 5">
    <name>unnamed4</name>
</geneLocation>
<dbReference type="Proteomes" id="UP000192932">
    <property type="component" value="Plasmid unnamed4"/>
</dbReference>
<gene>
    <name evidence="4" type="ORF">B7492_33005</name>
</gene>
<feature type="domain" description="HTH merR-type" evidence="3">
    <location>
        <begin position="11"/>
        <end position="81"/>
    </location>
</feature>
<evidence type="ECO:0000259" key="2">
    <source>
        <dbReference type="Pfam" id="PF13152"/>
    </source>
</evidence>
<dbReference type="InterPro" id="IPR025052">
    <property type="entry name" value="DUF3967"/>
</dbReference>
<feature type="domain" description="DUF3967" evidence="2">
    <location>
        <begin position="156"/>
        <end position="187"/>
    </location>
</feature>
<dbReference type="Pfam" id="PF13411">
    <property type="entry name" value="MerR_1"/>
    <property type="match status" value="1"/>
</dbReference>
<accession>A0A1W6AJ93</accession>
<name>A0A1W6AJ93_BACMY</name>
<dbReference type="AlphaFoldDB" id="A0A1W6AJ93"/>
<keyword evidence="4" id="KW-0238">DNA-binding</keyword>
<evidence type="ECO:0000256" key="1">
    <source>
        <dbReference type="SAM" id="Coils"/>
    </source>
</evidence>
<feature type="coiled-coil region" evidence="1">
    <location>
        <begin position="117"/>
        <end position="151"/>
    </location>
</feature>
<proteinExistence type="predicted"/>
<dbReference type="RefSeq" id="WP_085313558.1">
    <property type="nucleotide sequence ID" value="NZ_CP020747.1"/>
</dbReference>